<reference evidence="3 4" key="1">
    <citation type="submission" date="2020-08" db="EMBL/GenBank/DDBJ databases">
        <title>Sequencing the genomes of 1000 actinobacteria strains.</title>
        <authorList>
            <person name="Klenk H.-P."/>
        </authorList>
    </citation>
    <scope>NUCLEOTIDE SEQUENCE [LARGE SCALE GENOMIC DNA]</scope>
    <source>
        <strain evidence="3 4">DSM 102030</strain>
    </source>
</reference>
<dbReference type="Gene3D" id="3.20.20.140">
    <property type="entry name" value="Metal-dependent hydrolases"/>
    <property type="match status" value="1"/>
</dbReference>
<evidence type="ECO:0000313" key="4">
    <source>
        <dbReference type="Proteomes" id="UP000523007"/>
    </source>
</evidence>
<dbReference type="GO" id="GO:0019748">
    <property type="term" value="P:secondary metabolic process"/>
    <property type="evidence" value="ECO:0007669"/>
    <property type="project" value="TreeGrafter"/>
</dbReference>
<dbReference type="InterPro" id="IPR006680">
    <property type="entry name" value="Amidohydro-rel"/>
</dbReference>
<feature type="domain" description="Amidohydrolase-related" evidence="2">
    <location>
        <begin position="3"/>
        <end position="326"/>
    </location>
</feature>
<accession>A0A7W7W2W7</accession>
<dbReference type="Proteomes" id="UP000523007">
    <property type="component" value="Unassembled WGS sequence"/>
</dbReference>
<dbReference type="GO" id="GO:0016787">
    <property type="term" value="F:hydrolase activity"/>
    <property type="evidence" value="ECO:0007669"/>
    <property type="project" value="InterPro"/>
</dbReference>
<proteinExistence type="predicted"/>
<dbReference type="SUPFAM" id="SSF51556">
    <property type="entry name" value="Metallo-dependent hydrolases"/>
    <property type="match status" value="1"/>
</dbReference>
<dbReference type="PANTHER" id="PTHR21240:SF28">
    <property type="entry name" value="ISO-OROTATE DECARBOXYLASE (EUROFUNG)"/>
    <property type="match status" value="1"/>
</dbReference>
<gene>
    <name evidence="3" type="ORF">F4561_002034</name>
</gene>
<evidence type="ECO:0000256" key="1">
    <source>
        <dbReference type="ARBA" id="ARBA00023239"/>
    </source>
</evidence>
<evidence type="ECO:0000259" key="2">
    <source>
        <dbReference type="Pfam" id="PF04909"/>
    </source>
</evidence>
<dbReference type="GO" id="GO:0005737">
    <property type="term" value="C:cytoplasm"/>
    <property type="evidence" value="ECO:0007669"/>
    <property type="project" value="TreeGrafter"/>
</dbReference>
<dbReference type="RefSeq" id="WP_184577085.1">
    <property type="nucleotide sequence ID" value="NZ_JACHJT010000001.1"/>
</dbReference>
<evidence type="ECO:0000313" key="3">
    <source>
        <dbReference type="EMBL" id="MBB4931214.1"/>
    </source>
</evidence>
<dbReference type="EC" id="4.1.1.45" evidence="3"/>
<keyword evidence="4" id="KW-1185">Reference proteome</keyword>
<dbReference type="PANTHER" id="PTHR21240">
    <property type="entry name" value="2-AMINO-3-CARBOXYLMUCONATE-6-SEMIALDEHYDE DECARBOXYLASE"/>
    <property type="match status" value="1"/>
</dbReference>
<name>A0A7W7W2W7_9ACTN</name>
<protein>
    <submittedName>
        <fullName evidence="3">Aminocarboxymuconate-semialdehyde decarboxylase</fullName>
        <ecNumber evidence="3">4.1.1.45</ecNumber>
    </submittedName>
</protein>
<comment type="caution">
    <text evidence="3">The sequence shown here is derived from an EMBL/GenBank/DDBJ whole genome shotgun (WGS) entry which is preliminary data.</text>
</comment>
<sequence>MRIDCHAHMLPAEFPADSPACSPSMEPIDGDTARELVSGALRFKAAEVFFAGERRLEAMANNGVDAEVLTPMPPLLDYGADAKDYREVCRYVNETVLGLCATDPRRMYGFGIVPLQDPGMAAAELGELKASGLRGVEIGSHVNGRSIGEEEFLPFFAEAERLDLPIFVHAIRAHIADRLPMVAGPSYQVSIEATLAAASLLTGGTAVKHPGLRISFSHGAGGLALMAPRAHFFWGGTWNEEEPLPGRGEGEAPMTLMRRFFYDALVFDRRALRALVDLVGADRLLLGSDFPAMDREEPFDRTLASLGLDPADSEAVGWSNAWRYLGIEPPEL</sequence>
<dbReference type="Pfam" id="PF04909">
    <property type="entry name" value="Amidohydro_2"/>
    <property type="match status" value="1"/>
</dbReference>
<dbReference type="InterPro" id="IPR032465">
    <property type="entry name" value="ACMSD"/>
</dbReference>
<keyword evidence="1 3" id="KW-0456">Lyase</keyword>
<dbReference type="EMBL" id="JACHJT010000001">
    <property type="protein sequence ID" value="MBB4931214.1"/>
    <property type="molecule type" value="Genomic_DNA"/>
</dbReference>
<organism evidence="3 4">
    <name type="scientific">Lipingzhangella halophila</name>
    <dbReference type="NCBI Taxonomy" id="1783352"/>
    <lineage>
        <taxon>Bacteria</taxon>
        <taxon>Bacillati</taxon>
        <taxon>Actinomycetota</taxon>
        <taxon>Actinomycetes</taxon>
        <taxon>Streptosporangiales</taxon>
        <taxon>Nocardiopsidaceae</taxon>
        <taxon>Lipingzhangella</taxon>
    </lineage>
</organism>
<dbReference type="GO" id="GO:0001760">
    <property type="term" value="F:aminocarboxymuconate-semialdehyde decarboxylase activity"/>
    <property type="evidence" value="ECO:0007669"/>
    <property type="project" value="UniProtKB-EC"/>
</dbReference>
<dbReference type="AlphaFoldDB" id="A0A7W7W2W7"/>
<dbReference type="InterPro" id="IPR032466">
    <property type="entry name" value="Metal_Hydrolase"/>
</dbReference>